<dbReference type="KEGG" id="slf:JEQ17_41140"/>
<name>A0A7T7L2E0_9ACTN</name>
<accession>A0A7T7L2E0</accession>
<organism evidence="1 2">
    <name type="scientific">Streptomyces liliifuscus</name>
    <dbReference type="NCBI Taxonomy" id="2797636"/>
    <lineage>
        <taxon>Bacteria</taxon>
        <taxon>Bacillati</taxon>
        <taxon>Actinomycetota</taxon>
        <taxon>Actinomycetes</taxon>
        <taxon>Kitasatosporales</taxon>
        <taxon>Streptomycetaceae</taxon>
        <taxon>Streptomyces</taxon>
    </lineage>
</organism>
<reference evidence="1 2" key="1">
    <citation type="submission" date="2020-12" db="EMBL/GenBank/DDBJ databases">
        <title>A novel species.</title>
        <authorList>
            <person name="Li K."/>
        </authorList>
    </citation>
    <scope>NUCLEOTIDE SEQUENCE [LARGE SCALE GENOMIC DNA]</scope>
    <source>
        <strain evidence="1 2">ZYC-3</strain>
    </source>
</reference>
<dbReference type="RefSeq" id="WP_200399994.1">
    <property type="nucleotide sequence ID" value="NZ_CP066831.1"/>
</dbReference>
<gene>
    <name evidence="1" type="ORF">JEQ17_41140</name>
</gene>
<evidence type="ECO:0000313" key="2">
    <source>
        <dbReference type="Proteomes" id="UP000595636"/>
    </source>
</evidence>
<protein>
    <submittedName>
        <fullName evidence="1">Uncharacterized protein</fullName>
    </submittedName>
</protein>
<evidence type="ECO:0000313" key="1">
    <source>
        <dbReference type="EMBL" id="QQM45185.1"/>
    </source>
</evidence>
<sequence>MTTVAIRAHLAARGIDFEPPYGCSWCGDEQHHHGSQWAPIVGMHQWMEPSSAKILERMRRRRANRLNAGPTLYHATTGWAADQTGESGEPYCADCKTDGCRQWMRTQTRLDRRRMELDGINPKRCSMKAGSGWGEEAPW</sequence>
<dbReference type="AlphaFoldDB" id="A0A7T7L2E0"/>
<keyword evidence="2" id="KW-1185">Reference proteome</keyword>
<dbReference type="EMBL" id="CP066831">
    <property type="protein sequence ID" value="QQM45185.1"/>
    <property type="molecule type" value="Genomic_DNA"/>
</dbReference>
<proteinExistence type="predicted"/>
<dbReference type="Proteomes" id="UP000595636">
    <property type="component" value="Chromosome"/>
</dbReference>